<dbReference type="PIRSF" id="PIRSF000770">
    <property type="entry name" value="RNA_pol_sigma-SigE/K"/>
    <property type="match status" value="1"/>
</dbReference>
<feature type="domain" description="RNA polymerase sigma-70 region 1.2" evidence="5">
    <location>
        <begin position="8"/>
        <end position="40"/>
    </location>
</feature>
<dbReference type="InterPro" id="IPR000943">
    <property type="entry name" value="RNA_pol_sigma70"/>
</dbReference>
<dbReference type="SUPFAM" id="SSF88659">
    <property type="entry name" value="Sigma3 and sigma4 domains of RNA polymerase sigma factors"/>
    <property type="match status" value="2"/>
</dbReference>
<dbReference type="Gene3D" id="1.10.10.10">
    <property type="entry name" value="Winged helix-like DNA-binding domain superfamily/Winged helix DNA-binding domain"/>
    <property type="match status" value="2"/>
</dbReference>
<evidence type="ECO:0000256" key="2">
    <source>
        <dbReference type="ARBA" id="ARBA00023082"/>
    </source>
</evidence>
<dbReference type="GO" id="GO:0006352">
    <property type="term" value="P:DNA-templated transcription initiation"/>
    <property type="evidence" value="ECO:0007669"/>
    <property type="project" value="InterPro"/>
</dbReference>
<evidence type="ECO:0000313" key="9">
    <source>
        <dbReference type="EMBL" id="HGW92589.1"/>
    </source>
</evidence>
<dbReference type="Pfam" id="PF04545">
    <property type="entry name" value="Sigma70_r4"/>
    <property type="match status" value="1"/>
</dbReference>
<evidence type="ECO:0000259" key="5">
    <source>
        <dbReference type="Pfam" id="PF00140"/>
    </source>
</evidence>
<feature type="domain" description="RNA polymerase sigma-70 region 4" evidence="8">
    <location>
        <begin position="214"/>
        <end position="265"/>
    </location>
</feature>
<evidence type="ECO:0000256" key="3">
    <source>
        <dbReference type="ARBA" id="ARBA00023125"/>
    </source>
</evidence>
<accession>A0A7C4YJC4</accession>
<keyword evidence="2" id="KW-0731">Sigma factor</keyword>
<keyword evidence="1" id="KW-0805">Transcription regulation</keyword>
<dbReference type="PANTHER" id="PTHR30603">
    <property type="entry name" value="RNA POLYMERASE SIGMA FACTOR RPO"/>
    <property type="match status" value="1"/>
</dbReference>
<dbReference type="InterPro" id="IPR036388">
    <property type="entry name" value="WH-like_DNA-bd_sf"/>
</dbReference>
<dbReference type="InterPro" id="IPR007627">
    <property type="entry name" value="RNA_pol_sigma70_r2"/>
</dbReference>
<dbReference type="Pfam" id="PF04542">
    <property type="entry name" value="Sigma70_r2"/>
    <property type="match status" value="1"/>
</dbReference>
<dbReference type="InterPro" id="IPR050239">
    <property type="entry name" value="Sigma-70_RNA_pol_init_factors"/>
</dbReference>
<dbReference type="InterPro" id="IPR014284">
    <property type="entry name" value="RNA_pol_sigma-70_dom"/>
</dbReference>
<dbReference type="NCBIfam" id="TIGR02937">
    <property type="entry name" value="sigma70-ECF"/>
    <property type="match status" value="1"/>
</dbReference>
<dbReference type="GO" id="GO:0003677">
    <property type="term" value="F:DNA binding"/>
    <property type="evidence" value="ECO:0007669"/>
    <property type="project" value="UniProtKB-KW"/>
</dbReference>
<gene>
    <name evidence="9" type="ORF">ENV67_08655</name>
</gene>
<sequence length="274" mass="31743">MSKFDEESLAIYIREIQKYPLLTPEEEKEIARKARLGDKEARDLLINSHLRFVVNVAKAYQNLGTPLADLINEGNLGLVKAAERFDERKGVRFLSYAVWWIKQSIMKTVTEHIKSFRLPMSQAGKIIKVAKAESKIGQELGREPTIEEIAKELGLKPEEIIDAMNIAAQDISLDNEILHTDDLEVKDVIKDESVISPEELYFRKKFFEKIKEGLKKLTPRERDIIKLYFGLEEEVPHTLEDIGSIMKLSRERVRQIRNRAVEKLKAYYEESEKN</sequence>
<feature type="domain" description="RNA polymerase sigma-70 region 2" evidence="7">
    <location>
        <begin position="45"/>
        <end position="107"/>
    </location>
</feature>
<dbReference type="AlphaFoldDB" id="A0A7C4YJC4"/>
<evidence type="ECO:0000259" key="6">
    <source>
        <dbReference type="Pfam" id="PF04539"/>
    </source>
</evidence>
<keyword evidence="3" id="KW-0238">DNA-binding</keyword>
<reference evidence="9" key="1">
    <citation type="journal article" date="2020" name="mSystems">
        <title>Genome- and Community-Level Interaction Insights into Carbon Utilization and Element Cycling Functions of Hydrothermarchaeota in Hydrothermal Sediment.</title>
        <authorList>
            <person name="Zhou Z."/>
            <person name="Liu Y."/>
            <person name="Xu W."/>
            <person name="Pan J."/>
            <person name="Luo Z.H."/>
            <person name="Li M."/>
        </authorList>
    </citation>
    <scope>NUCLEOTIDE SEQUENCE [LARGE SCALE GENOMIC DNA]</scope>
    <source>
        <strain evidence="9">SpSt-780</strain>
    </source>
</reference>
<dbReference type="Pfam" id="PF04539">
    <property type="entry name" value="Sigma70_r3"/>
    <property type="match status" value="1"/>
</dbReference>
<name>A0A7C4YJC4_UNCW3</name>
<evidence type="ECO:0000256" key="4">
    <source>
        <dbReference type="ARBA" id="ARBA00023163"/>
    </source>
</evidence>
<comment type="caution">
    <text evidence="9">The sequence shown here is derived from an EMBL/GenBank/DDBJ whole genome shotgun (WGS) entry which is preliminary data.</text>
</comment>
<dbReference type="SUPFAM" id="SSF88946">
    <property type="entry name" value="Sigma2 domain of RNA polymerase sigma factors"/>
    <property type="match status" value="1"/>
</dbReference>
<evidence type="ECO:0000259" key="8">
    <source>
        <dbReference type="Pfam" id="PF04545"/>
    </source>
</evidence>
<feature type="domain" description="RNA polymerase sigma-70 region 3" evidence="6">
    <location>
        <begin position="125"/>
        <end position="199"/>
    </location>
</feature>
<dbReference type="EMBL" id="DTHG01000103">
    <property type="protein sequence ID" value="HGW92589.1"/>
    <property type="molecule type" value="Genomic_DNA"/>
</dbReference>
<dbReference type="PANTHER" id="PTHR30603:SF47">
    <property type="entry name" value="RNA POLYMERASE SIGMA FACTOR SIGD, CHLOROPLASTIC"/>
    <property type="match status" value="1"/>
</dbReference>
<dbReference type="Gene3D" id="1.10.601.10">
    <property type="entry name" value="RNA Polymerase Primary Sigma Factor"/>
    <property type="match status" value="1"/>
</dbReference>
<keyword evidence="4" id="KW-0804">Transcription</keyword>
<dbReference type="InterPro" id="IPR013324">
    <property type="entry name" value="RNA_pol_sigma_r3/r4-like"/>
</dbReference>
<dbReference type="GO" id="GO:0016987">
    <property type="term" value="F:sigma factor activity"/>
    <property type="evidence" value="ECO:0007669"/>
    <property type="project" value="UniProtKB-KW"/>
</dbReference>
<dbReference type="InterPro" id="IPR009042">
    <property type="entry name" value="RNA_pol_sigma70_r1_2"/>
</dbReference>
<dbReference type="Pfam" id="PF00140">
    <property type="entry name" value="Sigma70_r1_2"/>
    <property type="match status" value="1"/>
</dbReference>
<dbReference type="InterPro" id="IPR013325">
    <property type="entry name" value="RNA_pol_sigma_r2"/>
</dbReference>
<dbReference type="CDD" id="cd06171">
    <property type="entry name" value="Sigma70_r4"/>
    <property type="match status" value="1"/>
</dbReference>
<dbReference type="InterPro" id="IPR007630">
    <property type="entry name" value="RNA_pol_sigma70_r4"/>
</dbReference>
<dbReference type="InterPro" id="IPR007624">
    <property type="entry name" value="RNA_pol_sigma70_r3"/>
</dbReference>
<evidence type="ECO:0000256" key="1">
    <source>
        <dbReference type="ARBA" id="ARBA00023015"/>
    </source>
</evidence>
<organism evidence="9">
    <name type="scientific">candidate division WOR-3 bacterium</name>
    <dbReference type="NCBI Taxonomy" id="2052148"/>
    <lineage>
        <taxon>Bacteria</taxon>
        <taxon>Bacteria division WOR-3</taxon>
    </lineage>
</organism>
<protein>
    <submittedName>
        <fullName evidence="9">RNA polymerase sigma factor RpoD/SigA</fullName>
    </submittedName>
</protein>
<proteinExistence type="predicted"/>
<dbReference type="PRINTS" id="PR00046">
    <property type="entry name" value="SIGMA70FCT"/>
</dbReference>
<evidence type="ECO:0000259" key="7">
    <source>
        <dbReference type="Pfam" id="PF04542"/>
    </source>
</evidence>